<organism evidence="4 5">
    <name type="scientific">Pyrenophora seminiperda CCB06</name>
    <dbReference type="NCBI Taxonomy" id="1302712"/>
    <lineage>
        <taxon>Eukaryota</taxon>
        <taxon>Fungi</taxon>
        <taxon>Dikarya</taxon>
        <taxon>Ascomycota</taxon>
        <taxon>Pezizomycotina</taxon>
        <taxon>Dothideomycetes</taxon>
        <taxon>Pleosporomycetidae</taxon>
        <taxon>Pleosporales</taxon>
        <taxon>Pleosporineae</taxon>
        <taxon>Pleosporaceae</taxon>
        <taxon>Pyrenophora</taxon>
    </lineage>
</organism>
<feature type="compositionally biased region" description="Acidic residues" evidence="2">
    <location>
        <begin position="126"/>
        <end position="152"/>
    </location>
</feature>
<dbReference type="OrthoDB" id="10252032at2759"/>
<feature type="region of interest" description="Disordered" evidence="2">
    <location>
        <begin position="351"/>
        <end position="382"/>
    </location>
</feature>
<reference evidence="4 5" key="1">
    <citation type="journal article" date="2014" name="PLoS ONE">
        <title>De novo Genome Assembly of the Fungal Plant Pathogen Pyrenophora semeniperda.</title>
        <authorList>
            <person name="Soliai M.M."/>
            <person name="Meyer S.E."/>
            <person name="Udall J.A."/>
            <person name="Elzinga D.E."/>
            <person name="Hermansen R.A."/>
            <person name="Bodily P.M."/>
            <person name="Hart A.A."/>
            <person name="Coleman C.E."/>
        </authorList>
    </citation>
    <scope>NUCLEOTIDE SEQUENCE [LARGE SCALE GENOMIC DNA]</scope>
    <source>
        <strain evidence="4 5">CCB06</strain>
        <tissue evidence="4">Mycelium</tissue>
    </source>
</reference>
<accession>A0A3M7LY83</accession>
<feature type="region of interest" description="Disordered" evidence="2">
    <location>
        <begin position="443"/>
        <end position="542"/>
    </location>
</feature>
<evidence type="ECO:0000256" key="2">
    <source>
        <dbReference type="SAM" id="MobiDB-lite"/>
    </source>
</evidence>
<evidence type="ECO:0000313" key="4">
    <source>
        <dbReference type="EMBL" id="RMZ67140.1"/>
    </source>
</evidence>
<feature type="compositionally biased region" description="Basic and acidic residues" evidence="2">
    <location>
        <begin position="355"/>
        <end position="382"/>
    </location>
</feature>
<dbReference type="InterPro" id="IPR024626">
    <property type="entry name" value="Kri1-like_C"/>
</dbReference>
<feature type="compositionally biased region" description="Acidic residues" evidence="2">
    <location>
        <begin position="247"/>
        <end position="256"/>
    </location>
</feature>
<feature type="compositionally biased region" description="Basic and acidic residues" evidence="2">
    <location>
        <begin position="160"/>
        <end position="177"/>
    </location>
</feature>
<feature type="compositionally biased region" description="Basic and acidic residues" evidence="2">
    <location>
        <begin position="107"/>
        <end position="116"/>
    </location>
</feature>
<dbReference type="GO" id="GO:0030686">
    <property type="term" value="C:90S preribosome"/>
    <property type="evidence" value="ECO:0007669"/>
    <property type="project" value="TreeGrafter"/>
</dbReference>
<feature type="compositionally biased region" description="Acidic residues" evidence="2">
    <location>
        <begin position="483"/>
        <end position="502"/>
    </location>
</feature>
<evidence type="ECO:0000259" key="3">
    <source>
        <dbReference type="Pfam" id="PF12936"/>
    </source>
</evidence>
<protein>
    <submittedName>
        <fullName evidence="4">Ribosome biogenesis Kri1</fullName>
    </submittedName>
</protein>
<feature type="compositionally biased region" description="Basic residues" evidence="2">
    <location>
        <begin position="685"/>
        <end position="700"/>
    </location>
</feature>
<dbReference type="GO" id="GO:0000447">
    <property type="term" value="P:endonucleolytic cleavage in ITS1 to separate SSU-rRNA from 5.8S rRNA and LSU-rRNA from tricistronic rRNA transcript (SSU-rRNA, 5.8S rRNA, LSU-rRNA)"/>
    <property type="evidence" value="ECO:0007669"/>
    <property type="project" value="TreeGrafter"/>
</dbReference>
<dbReference type="PANTHER" id="PTHR14490:SF5">
    <property type="entry name" value="PROTEIN KRI1 HOMOLOG"/>
    <property type="match status" value="1"/>
</dbReference>
<dbReference type="EMBL" id="KE747810">
    <property type="protein sequence ID" value="RMZ67140.1"/>
    <property type="molecule type" value="Genomic_DNA"/>
</dbReference>
<evidence type="ECO:0000256" key="1">
    <source>
        <dbReference type="ARBA" id="ARBA00007473"/>
    </source>
</evidence>
<comment type="similarity">
    <text evidence="1">Belongs to the KRI1 family.</text>
</comment>
<feature type="domain" description="Kri1-like C-terminal" evidence="3">
    <location>
        <begin position="544"/>
        <end position="632"/>
    </location>
</feature>
<dbReference type="InterPro" id="IPR018034">
    <property type="entry name" value="Kri1"/>
</dbReference>
<dbReference type="Proteomes" id="UP000265663">
    <property type="component" value="Unassembled WGS sequence"/>
</dbReference>
<feature type="region of interest" description="Disordered" evidence="2">
    <location>
        <begin position="629"/>
        <end position="700"/>
    </location>
</feature>
<dbReference type="PANTHER" id="PTHR14490">
    <property type="entry name" value="ZINC FINGER, ZZ TYPE"/>
    <property type="match status" value="1"/>
</dbReference>
<feature type="compositionally biased region" description="Basic and acidic residues" evidence="2">
    <location>
        <begin position="232"/>
        <end position="246"/>
    </location>
</feature>
<gene>
    <name evidence="4" type="ORF">GMOD_00001023</name>
</gene>
<evidence type="ECO:0000313" key="5">
    <source>
        <dbReference type="Proteomes" id="UP000265663"/>
    </source>
</evidence>
<feature type="compositionally biased region" description="Acidic residues" evidence="2">
    <location>
        <begin position="71"/>
        <end position="82"/>
    </location>
</feature>
<name>A0A3M7LY83_9PLEO</name>
<keyword evidence="5" id="KW-1185">Reference proteome</keyword>
<feature type="compositionally biased region" description="Basic and acidic residues" evidence="2">
    <location>
        <begin position="257"/>
        <end position="268"/>
    </location>
</feature>
<dbReference type="AlphaFoldDB" id="A0A3M7LY83"/>
<feature type="compositionally biased region" description="Basic and acidic residues" evidence="2">
    <location>
        <begin position="526"/>
        <end position="542"/>
    </location>
</feature>
<dbReference type="GO" id="GO:0005730">
    <property type="term" value="C:nucleolus"/>
    <property type="evidence" value="ECO:0007669"/>
    <property type="project" value="TreeGrafter"/>
</dbReference>
<sequence>MQNPFHVVRTPVVLRQAVVTAAANVRVQARYRGSAYVAMAGTKEKKHAKDAKRERNSAAEPPAKKAKLLDNTDDEADDDDDGQGGVSLKVNEEYARRFEHNKKRAELHRLEEKYGKGDAPANGHDDDSEDSEDGVEEDDAAELLDEALDEEVNATLQALRAKDPRIYNKEVKFYREPEEGENGTEEKKKKKEPSMTLRDYHTKNLLEGKYTTDQVDADDEDAPPRTYAQEQEEARQELVKTLHAADGDDDDDDDDFIVAKEKPAKPQNDRPTITADDVEKADQDPETFLSNFMASRAWVPTKSARFQPLDEDESDQDDAADEWENSYNLYFENTAGANEKIMTYARDAVASTTVRQDDKSGRRKAREAARAKREAERREKEQDLARLRKLKVEEMENKVKQIRQIGGLSGRDFKIDDWKDVLEADWSDEQWDAEMQKRFGDAYYGEGDAGMEEEQGGKKGKKPKKPKFDDDDIDIKDLVPDFKEDDDDEDLAAISSDDEEMPDAAAADDASEADDPSAPKKSSKQRKQERAEAKSAARRDRRLIENLVNQNFEYEAALASKPSKKQASRFRYRETSPTSFGLTARDILLADDKALNEFAGLKKLAAFRDPVKKKKDKKFLSKKARIRQWRKDTFGDPDGPKGGFEMLVGEEERVSSKEHHHHHHQQQQQQNDDNSEGNIVEGEKKKKKRSRKRKAVAAEI</sequence>
<dbReference type="Pfam" id="PF05178">
    <property type="entry name" value="Kri1"/>
    <property type="match status" value="1"/>
</dbReference>
<dbReference type="Pfam" id="PF12936">
    <property type="entry name" value="Kri1_C"/>
    <property type="match status" value="1"/>
</dbReference>
<proteinExistence type="inferred from homology"/>
<feature type="region of interest" description="Disordered" evidence="2">
    <location>
        <begin position="42"/>
        <end position="280"/>
    </location>
</feature>